<evidence type="ECO:0000256" key="1">
    <source>
        <dbReference type="SAM" id="SignalP"/>
    </source>
</evidence>
<evidence type="ECO:0000313" key="3">
    <source>
        <dbReference type="EMBL" id="MDX6807412.1"/>
    </source>
</evidence>
<sequence>MTTWLRTFLLVPLFMMAALSMASAQNCNAQTTITSPISFSATNILSGAAINTSGTLSIRCTGLLGLTQVCVSFPAGSGGTVGGTRQMTREGGTEKLQYRLYQDTARTIPWGSVSDTQLGTVPGNTVLLVLGGGGTATRPIYGQILANQQTVPAGTYSETISTSINFGTVSALTGCTGLLTTTVAGPSFRVQAEVGKSCQLSVPQAVDFGAVSFLSAVRDAEGRLQVRCTSGTPFRVGLGAGSVLGATVNTRRMSGPGGASIAYSLFRNADRTSVWGTATNDLYANSGTGLPLSVQVFGRVNPQATPPVGLYQDTVVVTLTY</sequence>
<name>A0ABU4RRD2_9HYPH</name>
<feature type="domain" description="Spore coat protein U/FanG" evidence="2">
    <location>
        <begin position="187"/>
        <end position="318"/>
    </location>
</feature>
<dbReference type="SMART" id="SM00972">
    <property type="entry name" value="SCPU"/>
    <property type="match status" value="2"/>
</dbReference>
<proteinExistence type="predicted"/>
<gene>
    <name evidence="3" type="ORF">SCD90_15180</name>
</gene>
<comment type="caution">
    <text evidence="3">The sequence shown here is derived from an EMBL/GenBank/DDBJ whole genome shotgun (WGS) entry which is preliminary data.</text>
</comment>
<dbReference type="PANTHER" id="PTHR37089">
    <property type="entry name" value="PROTEIN U-RELATED"/>
    <property type="match status" value="1"/>
</dbReference>
<dbReference type="Proteomes" id="UP001274321">
    <property type="component" value="Unassembled WGS sequence"/>
</dbReference>
<dbReference type="InterPro" id="IPR053167">
    <property type="entry name" value="Spore_coat_component"/>
</dbReference>
<evidence type="ECO:0000259" key="2">
    <source>
        <dbReference type="Pfam" id="PF05229"/>
    </source>
</evidence>
<dbReference type="RefSeq" id="WP_319845545.1">
    <property type="nucleotide sequence ID" value="NZ_JAXAFJ010000012.1"/>
</dbReference>
<dbReference type="EMBL" id="JAXAFJ010000012">
    <property type="protein sequence ID" value="MDX6807412.1"/>
    <property type="molecule type" value="Genomic_DNA"/>
</dbReference>
<dbReference type="Pfam" id="PF05229">
    <property type="entry name" value="SCPU"/>
    <property type="match status" value="2"/>
</dbReference>
<organism evidence="3 4">
    <name type="scientific">Terrihabitans rhizophilus</name>
    <dbReference type="NCBI Taxonomy" id="3092662"/>
    <lineage>
        <taxon>Bacteria</taxon>
        <taxon>Pseudomonadati</taxon>
        <taxon>Pseudomonadota</taxon>
        <taxon>Alphaproteobacteria</taxon>
        <taxon>Hyphomicrobiales</taxon>
        <taxon>Terrihabitans</taxon>
    </lineage>
</organism>
<keyword evidence="1" id="KW-0732">Signal</keyword>
<evidence type="ECO:0000313" key="4">
    <source>
        <dbReference type="Proteomes" id="UP001274321"/>
    </source>
</evidence>
<dbReference type="InterPro" id="IPR007893">
    <property type="entry name" value="Spore_coat_U/FanG"/>
</dbReference>
<feature type="signal peptide" evidence="1">
    <location>
        <begin position="1"/>
        <end position="24"/>
    </location>
</feature>
<keyword evidence="4" id="KW-1185">Reference proteome</keyword>
<protein>
    <submittedName>
        <fullName evidence="3">Spore coat U domain-containing protein</fullName>
    </submittedName>
</protein>
<accession>A0ABU4RRD2</accession>
<reference evidence="3 4" key="1">
    <citation type="submission" date="2023-11" db="EMBL/GenBank/DDBJ databases">
        <authorList>
            <person name="Bao R."/>
        </authorList>
    </citation>
    <scope>NUCLEOTIDE SEQUENCE [LARGE SCALE GENOMIC DNA]</scope>
    <source>
        <strain evidence="3 4">PJ23</strain>
    </source>
</reference>
<feature type="chain" id="PRO_5045253858" evidence="1">
    <location>
        <begin position="25"/>
        <end position="321"/>
    </location>
</feature>
<feature type="domain" description="Spore coat protein U/FanG" evidence="2">
    <location>
        <begin position="19"/>
        <end position="161"/>
    </location>
</feature>